<organism evidence="2 3">
    <name type="scientific">Salinimicrobium catena</name>
    <dbReference type="NCBI Taxonomy" id="390640"/>
    <lineage>
        <taxon>Bacteria</taxon>
        <taxon>Pseudomonadati</taxon>
        <taxon>Bacteroidota</taxon>
        <taxon>Flavobacteriia</taxon>
        <taxon>Flavobacteriales</taxon>
        <taxon>Flavobacteriaceae</taxon>
        <taxon>Salinimicrobium</taxon>
    </lineage>
</organism>
<accession>A0A1H5PA76</accession>
<evidence type="ECO:0000313" key="3">
    <source>
        <dbReference type="Proteomes" id="UP000199448"/>
    </source>
</evidence>
<dbReference type="AlphaFoldDB" id="A0A1H5PA76"/>
<reference evidence="2 3" key="1">
    <citation type="submission" date="2016-10" db="EMBL/GenBank/DDBJ databases">
        <authorList>
            <person name="de Groot N.N."/>
        </authorList>
    </citation>
    <scope>NUCLEOTIDE SEQUENCE [LARGE SCALE GENOMIC DNA]</scope>
    <source>
        <strain evidence="2 3">DSM 23553</strain>
    </source>
</reference>
<evidence type="ECO:0000313" key="2">
    <source>
        <dbReference type="EMBL" id="SEF09961.1"/>
    </source>
</evidence>
<keyword evidence="1" id="KW-0175">Coiled coil</keyword>
<name>A0A1H5PA76_9FLAO</name>
<keyword evidence="3" id="KW-1185">Reference proteome</keyword>
<feature type="coiled-coil region" evidence="1">
    <location>
        <begin position="16"/>
        <end position="57"/>
    </location>
</feature>
<protein>
    <recommendedName>
        <fullName evidence="4">SH3 domain-containing protein</fullName>
    </recommendedName>
</protein>
<gene>
    <name evidence="2" type="ORF">SAMN04488034_11011</name>
</gene>
<dbReference type="Proteomes" id="UP000199448">
    <property type="component" value="Unassembled WGS sequence"/>
</dbReference>
<dbReference type="EMBL" id="FNUG01000010">
    <property type="protein sequence ID" value="SEF09961.1"/>
    <property type="molecule type" value="Genomic_DNA"/>
</dbReference>
<sequence length="143" mass="16100">MRKLLLFAIFLGTIPAISQETETQKLEAKKASLEQQIAVLKDSVAQVNKKLEALKSVKEPVKKYKLGPNELLALEKLQIRLEPNHTSKIVLEVQKETPVLKIDKMGDFYLVCYNGICGYAPRASLEFTQNGTKEDERNNVPNS</sequence>
<evidence type="ECO:0008006" key="4">
    <source>
        <dbReference type="Google" id="ProtNLM"/>
    </source>
</evidence>
<dbReference type="RefSeq" id="WP_093114166.1">
    <property type="nucleotide sequence ID" value="NZ_FNGG01000010.1"/>
</dbReference>
<evidence type="ECO:0000256" key="1">
    <source>
        <dbReference type="SAM" id="Coils"/>
    </source>
</evidence>
<proteinExistence type="predicted"/>